<organism evidence="1 2">
    <name type="scientific">Actinacidiphila reveromycinica</name>
    <dbReference type="NCBI Taxonomy" id="659352"/>
    <lineage>
        <taxon>Bacteria</taxon>
        <taxon>Bacillati</taxon>
        <taxon>Actinomycetota</taxon>
        <taxon>Actinomycetes</taxon>
        <taxon>Kitasatosporales</taxon>
        <taxon>Streptomycetaceae</taxon>
        <taxon>Actinacidiphila</taxon>
    </lineage>
</organism>
<evidence type="ECO:0000313" key="2">
    <source>
        <dbReference type="Proteomes" id="UP000595703"/>
    </source>
</evidence>
<sequence length="236" mass="27153">MTMEAPDLVIPVRETAVNEQLRYALRTWTANLPHRKVWVVGYRPTWLRNVEHIPTVQPGTKYQNTTIAVRAACEHPDVSARFLLMNDDFFVMQRQDQMPVLHRGPVREVERYYAARASGKYLTGMRETRDLLVGLGYDDPLSYELHVPLPVEKDRMLEALDVGRRLTAVHKRTLYGTLAGLGGQRIEDVKVLHRGPRFPHGPWLSTMPDAFANGMVGRHIRTAFFRPSHYEITGRR</sequence>
<gene>
    <name evidence="1" type="ORF">RVR_4517</name>
</gene>
<evidence type="ECO:0000313" key="1">
    <source>
        <dbReference type="EMBL" id="BBA98364.1"/>
    </source>
</evidence>
<reference evidence="1 2" key="1">
    <citation type="journal article" date="2010" name="J. Bacteriol.">
        <title>Biochemical characterization of a novel indole prenyltransferase from Streptomyces sp. SN-593.</title>
        <authorList>
            <person name="Takahashi S."/>
            <person name="Takagi H."/>
            <person name="Toyoda A."/>
            <person name="Uramoto M."/>
            <person name="Nogawa T."/>
            <person name="Ueki M."/>
            <person name="Sakaki Y."/>
            <person name="Osada H."/>
        </authorList>
    </citation>
    <scope>NUCLEOTIDE SEQUENCE [LARGE SCALE GENOMIC DNA]</scope>
    <source>
        <strain evidence="1 2">SN-593</strain>
    </source>
</reference>
<name>A0A7U3VP65_9ACTN</name>
<accession>A0A7U3VP65</accession>
<dbReference type="EMBL" id="AP018365">
    <property type="protein sequence ID" value="BBA98364.1"/>
    <property type="molecule type" value="Genomic_DNA"/>
</dbReference>
<proteinExistence type="predicted"/>
<reference evidence="1 2" key="3">
    <citation type="journal article" date="2011" name="Nat. Chem. Biol.">
        <title>Reveromycin A biosynthesis uses RevG and RevJ for stereospecific spiroacetal formation.</title>
        <authorList>
            <person name="Takahashi S."/>
            <person name="Toyoda A."/>
            <person name="Sekiyama Y."/>
            <person name="Takagi H."/>
            <person name="Nogawa T."/>
            <person name="Uramoto M."/>
            <person name="Suzuki R."/>
            <person name="Koshino H."/>
            <person name="Kumano T."/>
            <person name="Panthee S."/>
            <person name="Dairi T."/>
            <person name="Ishikawa J."/>
            <person name="Ikeda H."/>
            <person name="Sakaki Y."/>
            <person name="Osada H."/>
        </authorList>
    </citation>
    <scope>NUCLEOTIDE SEQUENCE [LARGE SCALE GENOMIC DNA]</scope>
    <source>
        <strain evidence="1 2">SN-593</strain>
    </source>
</reference>
<reference evidence="1 2" key="2">
    <citation type="journal article" date="2011" name="J. Antibiot.">
        <title>Furaquinocins I and J: novel polyketide isoprenoid hybrid compounds from Streptomyces reveromyceticus SN-593.</title>
        <authorList>
            <person name="Panthee S."/>
            <person name="Takahashi S."/>
            <person name="Takagi H."/>
            <person name="Nogawa T."/>
            <person name="Oowada E."/>
            <person name="Uramoto M."/>
            <person name="Osada H."/>
        </authorList>
    </citation>
    <scope>NUCLEOTIDE SEQUENCE [LARGE SCALE GENOMIC DNA]</scope>
    <source>
        <strain evidence="1 2">SN-593</strain>
    </source>
</reference>
<dbReference type="AlphaFoldDB" id="A0A7U3VP65"/>
<keyword evidence="2" id="KW-1185">Reference proteome</keyword>
<protein>
    <submittedName>
        <fullName evidence="1">Uncharacterized protein</fullName>
    </submittedName>
</protein>
<dbReference type="Proteomes" id="UP000595703">
    <property type="component" value="Chromosome"/>
</dbReference>
<dbReference type="KEGG" id="arev:RVR_4517"/>
<reference evidence="1 2" key="4">
    <citation type="journal article" date="2020" name="Sci. Rep.">
        <title>beta-carboline chemical signals induce reveromycin production through a LuxR family regulator in Streptomyces sp. SN-593.</title>
        <authorList>
            <person name="Panthee S."/>
            <person name="Kito N."/>
            <person name="Hayashi T."/>
            <person name="Shimizu T."/>
            <person name="Ishikawa J."/>
            <person name="Hamamoto H."/>
            <person name="Osada H."/>
            <person name="Takahashi S."/>
        </authorList>
    </citation>
    <scope>NUCLEOTIDE SEQUENCE [LARGE SCALE GENOMIC DNA]</scope>
    <source>
        <strain evidence="1 2">SN-593</strain>
    </source>
</reference>